<dbReference type="PRINTS" id="PR00413">
    <property type="entry name" value="HADHALOGNASE"/>
</dbReference>
<dbReference type="PANTHER" id="PTHR43611:SF3">
    <property type="entry name" value="FLAVIN MONONUCLEOTIDE HYDROLASE 1, CHLOROPLATIC"/>
    <property type="match status" value="1"/>
</dbReference>
<dbReference type="Gene3D" id="3.40.50.1000">
    <property type="entry name" value="HAD superfamily/HAD-like"/>
    <property type="match status" value="1"/>
</dbReference>
<organism evidence="1 2">
    <name type="scientific">Dongia soli</name>
    <dbReference type="NCBI Taxonomy" id="600628"/>
    <lineage>
        <taxon>Bacteria</taxon>
        <taxon>Pseudomonadati</taxon>
        <taxon>Pseudomonadota</taxon>
        <taxon>Alphaproteobacteria</taxon>
        <taxon>Rhodospirillales</taxon>
        <taxon>Dongiaceae</taxon>
        <taxon>Dongia</taxon>
    </lineage>
</organism>
<dbReference type="CDD" id="cd02603">
    <property type="entry name" value="HAD_sEH-N_like"/>
    <property type="match status" value="1"/>
</dbReference>
<dbReference type="NCBIfam" id="TIGR01509">
    <property type="entry name" value="HAD-SF-IA-v3"/>
    <property type="match status" value="1"/>
</dbReference>
<dbReference type="InterPro" id="IPR006439">
    <property type="entry name" value="HAD-SF_hydro_IA"/>
</dbReference>
<dbReference type="PANTHER" id="PTHR43611">
    <property type="entry name" value="ALPHA-D-GLUCOSE 1-PHOSPHATE PHOSPHATASE"/>
    <property type="match status" value="1"/>
</dbReference>
<evidence type="ECO:0000313" key="2">
    <source>
        <dbReference type="Proteomes" id="UP001279642"/>
    </source>
</evidence>
<dbReference type="InterPro" id="IPR023198">
    <property type="entry name" value="PGP-like_dom2"/>
</dbReference>
<sequence>MIDAVIFDFGGVLVDWNPEYLYRKLISDAQQRRHFLTEICSPDWNYEQDRGRDWAEAIAMKIAEHPQHAPLIRAYRERWPEMCRGMIDDGVALHRGLKAAGIPLYGLTNWSAETFELGSRLFPILNDFRYVAVSGRLKMVKPDPEIYLHLLKKCELVAERCVFLDDSPRNVEAARALGLHGIRFTDGHTASAALRELGLPI</sequence>
<dbReference type="InterPro" id="IPR036412">
    <property type="entry name" value="HAD-like_sf"/>
</dbReference>
<dbReference type="SFLD" id="SFLDS00003">
    <property type="entry name" value="Haloacid_Dehalogenase"/>
    <property type="match status" value="1"/>
</dbReference>
<dbReference type="Proteomes" id="UP001279642">
    <property type="component" value="Unassembled WGS sequence"/>
</dbReference>
<dbReference type="Gene3D" id="1.10.150.240">
    <property type="entry name" value="Putative phosphatase, domain 2"/>
    <property type="match status" value="1"/>
</dbReference>
<dbReference type="Pfam" id="PF00702">
    <property type="entry name" value="Hydrolase"/>
    <property type="match status" value="1"/>
</dbReference>
<evidence type="ECO:0000313" key="1">
    <source>
        <dbReference type="EMBL" id="MDY0884192.1"/>
    </source>
</evidence>
<protein>
    <submittedName>
        <fullName evidence="1">HAD family phosphatase</fullName>
    </submittedName>
</protein>
<dbReference type="InterPro" id="IPR023214">
    <property type="entry name" value="HAD_sf"/>
</dbReference>
<proteinExistence type="predicted"/>
<reference evidence="1 2" key="1">
    <citation type="journal article" date="2016" name="Antonie Van Leeuwenhoek">
        <title>Dongia soli sp. nov., isolated from soil from Dokdo, Korea.</title>
        <authorList>
            <person name="Kim D.U."/>
            <person name="Lee H."/>
            <person name="Kim H."/>
            <person name="Kim S.G."/>
            <person name="Ka J.O."/>
        </authorList>
    </citation>
    <scope>NUCLEOTIDE SEQUENCE [LARGE SCALE GENOMIC DNA]</scope>
    <source>
        <strain evidence="1 2">D78</strain>
    </source>
</reference>
<accession>A0ABU5ED05</accession>
<dbReference type="EMBL" id="JAXCLW010000004">
    <property type="protein sequence ID" value="MDY0884192.1"/>
    <property type="molecule type" value="Genomic_DNA"/>
</dbReference>
<comment type="caution">
    <text evidence="1">The sequence shown here is derived from an EMBL/GenBank/DDBJ whole genome shotgun (WGS) entry which is preliminary data.</text>
</comment>
<dbReference type="SFLD" id="SFLDG01129">
    <property type="entry name" value="C1.5:_HAD__Beta-PGM__Phosphata"/>
    <property type="match status" value="1"/>
</dbReference>
<dbReference type="RefSeq" id="WP_320509262.1">
    <property type="nucleotide sequence ID" value="NZ_JAXCLW010000004.1"/>
</dbReference>
<gene>
    <name evidence="1" type="ORF">SMD27_15200</name>
</gene>
<name>A0ABU5ED05_9PROT</name>
<keyword evidence="2" id="KW-1185">Reference proteome</keyword>
<dbReference type="SUPFAM" id="SSF56784">
    <property type="entry name" value="HAD-like"/>
    <property type="match status" value="1"/>
</dbReference>